<accession>A0A9Q0S9I7</accession>
<evidence type="ECO:0000313" key="2">
    <source>
        <dbReference type="Proteomes" id="UP001151699"/>
    </source>
</evidence>
<dbReference type="EMBL" id="WJQU01000001">
    <property type="protein sequence ID" value="KAJ6648250.1"/>
    <property type="molecule type" value="Genomic_DNA"/>
</dbReference>
<sequence length="319" mass="36384">MIGLLLVVFQTDVQKNPLVVTIPPTNFAQCPQDFWKKSISTLKLNSAEWTYKPDNKPEERNNGTQSEAENVEMMDLTELQQEIHEGNELKEAPVSVVMVEQSTAKTEPNKDNVMTDAVKVDMPSTSFPSWSTTLSNVKNITDTPFQTKSDTLCFKEKEPEKEIRSLMSMPTLESMIGIDDFKGSSPVEVGKQPSDDSLKPLFPPNKVPFIIRTNLNNTTQRQVLINPNYDGFSSNNSLKRNENRRKSAPQLPIKGDLRNIILSKKLVAQGEIIKVSEPIKIEEEMSDEDKEYLMKIDKQKLQREQILREKEVKRRVEVM</sequence>
<proteinExistence type="predicted"/>
<dbReference type="AlphaFoldDB" id="A0A9Q0S9I7"/>
<comment type="caution">
    <text evidence="1">The sequence shown here is derived from an EMBL/GenBank/DDBJ whole genome shotgun (WGS) entry which is preliminary data.</text>
</comment>
<organism evidence="1 2">
    <name type="scientific">Pseudolycoriella hygida</name>
    <dbReference type="NCBI Taxonomy" id="35572"/>
    <lineage>
        <taxon>Eukaryota</taxon>
        <taxon>Metazoa</taxon>
        <taxon>Ecdysozoa</taxon>
        <taxon>Arthropoda</taxon>
        <taxon>Hexapoda</taxon>
        <taxon>Insecta</taxon>
        <taxon>Pterygota</taxon>
        <taxon>Neoptera</taxon>
        <taxon>Endopterygota</taxon>
        <taxon>Diptera</taxon>
        <taxon>Nematocera</taxon>
        <taxon>Sciaroidea</taxon>
        <taxon>Sciaridae</taxon>
        <taxon>Pseudolycoriella</taxon>
    </lineage>
</organism>
<dbReference type="Proteomes" id="UP001151699">
    <property type="component" value="Chromosome A"/>
</dbReference>
<protein>
    <submittedName>
        <fullName evidence="1">Uncharacterized protein</fullName>
    </submittedName>
</protein>
<gene>
    <name evidence="1" type="ORF">Bhyg_03477</name>
</gene>
<evidence type="ECO:0000313" key="1">
    <source>
        <dbReference type="EMBL" id="KAJ6648250.1"/>
    </source>
</evidence>
<reference evidence="1" key="1">
    <citation type="submission" date="2022-07" db="EMBL/GenBank/DDBJ databases">
        <authorList>
            <person name="Trinca V."/>
            <person name="Uliana J.V.C."/>
            <person name="Torres T.T."/>
            <person name="Ward R.J."/>
            <person name="Monesi N."/>
        </authorList>
    </citation>
    <scope>NUCLEOTIDE SEQUENCE</scope>
    <source>
        <strain evidence="1">HSMRA1968</strain>
        <tissue evidence="1">Whole embryos</tissue>
    </source>
</reference>
<name>A0A9Q0S9I7_9DIPT</name>
<keyword evidence="2" id="KW-1185">Reference proteome</keyword>